<keyword evidence="8 11" id="KW-0472">Membrane</keyword>
<evidence type="ECO:0000256" key="1">
    <source>
        <dbReference type="ARBA" id="ARBA00004479"/>
    </source>
</evidence>
<evidence type="ECO:0000256" key="8">
    <source>
        <dbReference type="ARBA" id="ARBA00023136"/>
    </source>
</evidence>
<keyword evidence="3" id="KW-0433">Leucine-rich repeat</keyword>
<keyword evidence="10" id="KW-0325">Glycoprotein</keyword>
<evidence type="ECO:0000256" key="11">
    <source>
        <dbReference type="SAM" id="Phobius"/>
    </source>
</evidence>
<evidence type="ECO:0000256" key="5">
    <source>
        <dbReference type="ARBA" id="ARBA00022729"/>
    </source>
</evidence>
<dbReference type="EMBL" id="PJQY01001921">
    <property type="protein sequence ID" value="PQP98219.1"/>
    <property type="molecule type" value="Genomic_DNA"/>
</dbReference>
<keyword evidence="4 11" id="KW-0812">Transmembrane</keyword>
<evidence type="ECO:0000313" key="12">
    <source>
        <dbReference type="EMBL" id="PQP98219.1"/>
    </source>
</evidence>
<comment type="similarity">
    <text evidence="2">Belongs to the RLP family.</text>
</comment>
<gene>
    <name evidence="12" type="ORF">Pyn_30694</name>
</gene>
<dbReference type="InterPro" id="IPR046956">
    <property type="entry name" value="RLP23-like"/>
</dbReference>
<dbReference type="SUPFAM" id="SSF52058">
    <property type="entry name" value="L domain-like"/>
    <property type="match status" value="1"/>
</dbReference>
<dbReference type="AlphaFoldDB" id="A0A314XZ17"/>
<evidence type="ECO:0000256" key="7">
    <source>
        <dbReference type="ARBA" id="ARBA00022989"/>
    </source>
</evidence>
<proteinExistence type="inferred from homology"/>
<feature type="transmembrane region" description="Helical" evidence="11">
    <location>
        <begin position="184"/>
        <end position="206"/>
    </location>
</feature>
<evidence type="ECO:0000313" key="13">
    <source>
        <dbReference type="Proteomes" id="UP000250321"/>
    </source>
</evidence>
<dbReference type="PANTHER" id="PTHR48063">
    <property type="entry name" value="LRR RECEPTOR-LIKE KINASE"/>
    <property type="match status" value="1"/>
</dbReference>
<keyword evidence="13" id="KW-1185">Reference proteome</keyword>
<keyword evidence="9 12" id="KW-0675">Receptor</keyword>
<protein>
    <submittedName>
        <fullName evidence="12">Tyrosine-sulfated glycopeptide receptor 1-like</fullName>
    </submittedName>
</protein>
<dbReference type="Gene3D" id="3.80.10.10">
    <property type="entry name" value="Ribonuclease Inhibitor"/>
    <property type="match status" value="1"/>
</dbReference>
<dbReference type="Pfam" id="PF13855">
    <property type="entry name" value="LRR_8"/>
    <property type="match status" value="1"/>
</dbReference>
<dbReference type="PANTHER" id="PTHR48063:SF98">
    <property type="entry name" value="LRR RECEPTOR-LIKE SERINE_THREONINE-PROTEIN KINASE FLS2"/>
    <property type="match status" value="1"/>
</dbReference>
<dbReference type="Proteomes" id="UP000250321">
    <property type="component" value="Unassembled WGS sequence"/>
</dbReference>
<reference evidence="12 13" key="1">
    <citation type="submission" date="2018-02" db="EMBL/GenBank/DDBJ databases">
        <title>Draft genome of wild Prunus yedoensis var. nudiflora.</title>
        <authorList>
            <person name="Baek S."/>
            <person name="Kim J.-H."/>
            <person name="Choi K."/>
            <person name="Kim G.-B."/>
            <person name="Cho A."/>
            <person name="Jang H."/>
            <person name="Shin C.-H."/>
            <person name="Yu H.-J."/>
            <person name="Mun J.-H."/>
        </authorList>
    </citation>
    <scope>NUCLEOTIDE SEQUENCE [LARGE SCALE GENOMIC DNA]</scope>
    <source>
        <strain evidence="13">cv. Jeju island</strain>
        <tissue evidence="12">Leaf</tissue>
    </source>
</reference>
<dbReference type="GO" id="GO:0016020">
    <property type="term" value="C:membrane"/>
    <property type="evidence" value="ECO:0007669"/>
    <property type="project" value="UniProtKB-SubCell"/>
</dbReference>
<evidence type="ECO:0000256" key="6">
    <source>
        <dbReference type="ARBA" id="ARBA00022737"/>
    </source>
</evidence>
<evidence type="ECO:0000256" key="3">
    <source>
        <dbReference type="ARBA" id="ARBA00022614"/>
    </source>
</evidence>
<dbReference type="InterPro" id="IPR001611">
    <property type="entry name" value="Leu-rich_rpt"/>
</dbReference>
<accession>A0A314XZ17</accession>
<organism evidence="12 13">
    <name type="scientific">Prunus yedoensis var. nudiflora</name>
    <dbReference type="NCBI Taxonomy" id="2094558"/>
    <lineage>
        <taxon>Eukaryota</taxon>
        <taxon>Viridiplantae</taxon>
        <taxon>Streptophyta</taxon>
        <taxon>Embryophyta</taxon>
        <taxon>Tracheophyta</taxon>
        <taxon>Spermatophyta</taxon>
        <taxon>Magnoliopsida</taxon>
        <taxon>eudicotyledons</taxon>
        <taxon>Gunneridae</taxon>
        <taxon>Pentapetalae</taxon>
        <taxon>rosids</taxon>
        <taxon>fabids</taxon>
        <taxon>Rosales</taxon>
        <taxon>Rosaceae</taxon>
        <taxon>Amygdaloideae</taxon>
        <taxon>Amygdaleae</taxon>
        <taxon>Prunus</taxon>
    </lineage>
</organism>
<dbReference type="PROSITE" id="PS51450">
    <property type="entry name" value="LRR"/>
    <property type="match status" value="1"/>
</dbReference>
<dbReference type="STRING" id="2094558.A0A314XZ17"/>
<dbReference type="FunFam" id="3.80.10.10:FF:000111">
    <property type="entry name" value="LRR receptor-like serine/threonine-protein kinase ERECTA"/>
    <property type="match status" value="1"/>
</dbReference>
<dbReference type="InterPro" id="IPR032675">
    <property type="entry name" value="LRR_dom_sf"/>
</dbReference>
<name>A0A314XZ17_PRUYE</name>
<comment type="caution">
    <text evidence="12">The sequence shown here is derived from an EMBL/GenBank/DDBJ whole genome shotgun (WGS) entry which is preliminary data.</text>
</comment>
<evidence type="ECO:0000256" key="4">
    <source>
        <dbReference type="ARBA" id="ARBA00022692"/>
    </source>
</evidence>
<keyword evidence="6" id="KW-0677">Repeat</keyword>
<keyword evidence="7 11" id="KW-1133">Transmembrane helix</keyword>
<evidence type="ECO:0000256" key="9">
    <source>
        <dbReference type="ARBA" id="ARBA00023170"/>
    </source>
</evidence>
<keyword evidence="5" id="KW-0732">Signal</keyword>
<dbReference type="OrthoDB" id="1734423at2759"/>
<evidence type="ECO:0000256" key="2">
    <source>
        <dbReference type="ARBA" id="ARBA00009592"/>
    </source>
</evidence>
<evidence type="ECO:0000256" key="10">
    <source>
        <dbReference type="ARBA" id="ARBA00023180"/>
    </source>
</evidence>
<comment type="subcellular location">
    <subcellularLocation>
        <location evidence="1">Membrane</location>
        <topology evidence="1">Single-pass type I membrane protein</topology>
    </subcellularLocation>
</comment>
<sequence length="243" mass="27304">MVDFDGFQNLRVLSLADSNLTGQIWLSKLKNLEILSLHANQVTGSIPNLSNNNISGYIPAKIGELQLLQELDLNSNNFSGVIPNQISNFKNLEVLELSKNHLSGIISSSLASLNFLKIFNASYNNLKGPIPTGSQFQTFDAFAFEGNPKLCGAPLPNKCRPNKGMDADNENNKDKGNGHHQLPWFYIFTALGFIVGFWGVCGFLVINKTWRYAYFQFIDNLQDRLYVMIIVSLNRMKRRLLRG</sequence>